<organism evidence="6 7">
    <name type="scientific">Methylomonas aurea</name>
    <dbReference type="NCBI Taxonomy" id="2952224"/>
    <lineage>
        <taxon>Bacteria</taxon>
        <taxon>Pseudomonadati</taxon>
        <taxon>Pseudomonadota</taxon>
        <taxon>Gammaproteobacteria</taxon>
        <taxon>Methylococcales</taxon>
        <taxon>Methylococcaceae</taxon>
        <taxon>Methylomonas</taxon>
    </lineage>
</organism>
<evidence type="ECO:0000256" key="4">
    <source>
        <dbReference type="ARBA" id="ARBA00022989"/>
    </source>
</evidence>
<dbReference type="InterPro" id="IPR036412">
    <property type="entry name" value="HAD-like_sf"/>
</dbReference>
<accession>A0ABT1UCS2</accession>
<dbReference type="Pfam" id="PF00702">
    <property type="entry name" value="Hydrolase"/>
    <property type="match status" value="1"/>
</dbReference>
<gene>
    <name evidence="6" type="ORF">NP603_00260</name>
</gene>
<keyword evidence="4" id="KW-1133">Transmembrane helix</keyword>
<dbReference type="GO" id="GO:0016787">
    <property type="term" value="F:hydrolase activity"/>
    <property type="evidence" value="ECO:0007669"/>
    <property type="project" value="UniProtKB-KW"/>
</dbReference>
<sequence length="209" mass="21942">MIFDKTGTLTEGKANLVETVAVGIDRNRILQLAASLQQGSVHPLAKAVLEKAGRLKIDPLPALAVKAIPDRGLSGRVDNLDLVLGSSRWVSEFGADLAGLAAHAKNLENQGYSISWLATSAPQTIVLGMMAFGDKLRPNAYPAIKQLQALNLHAVLLSGDNRGSARAVGQALGIRDVGDGDGINDAPALSIAATRRSAFDGIGFWGNKR</sequence>
<keyword evidence="7" id="KW-1185">Reference proteome</keyword>
<evidence type="ECO:0000256" key="1">
    <source>
        <dbReference type="ARBA" id="ARBA00004370"/>
    </source>
</evidence>
<keyword evidence="3" id="KW-1278">Translocase</keyword>
<evidence type="ECO:0000256" key="5">
    <source>
        <dbReference type="ARBA" id="ARBA00023136"/>
    </source>
</evidence>
<proteinExistence type="predicted"/>
<dbReference type="InterPro" id="IPR023299">
    <property type="entry name" value="ATPase_P-typ_cyto_dom_N"/>
</dbReference>
<dbReference type="SUPFAM" id="SSF56784">
    <property type="entry name" value="HAD-like"/>
    <property type="match status" value="1"/>
</dbReference>
<dbReference type="RefSeq" id="WP_256608910.1">
    <property type="nucleotide sequence ID" value="NZ_JANIBM010000001.1"/>
</dbReference>
<keyword evidence="5" id="KW-0472">Membrane</keyword>
<protein>
    <submittedName>
        <fullName evidence="6">HAD family hydrolase</fullName>
    </submittedName>
</protein>
<keyword evidence="2" id="KW-0812">Transmembrane</keyword>
<name>A0ABT1UCS2_9GAMM</name>
<dbReference type="PANTHER" id="PTHR43520">
    <property type="entry name" value="ATP7, ISOFORM B"/>
    <property type="match status" value="1"/>
</dbReference>
<comment type="subcellular location">
    <subcellularLocation>
        <location evidence="1">Membrane</location>
    </subcellularLocation>
</comment>
<dbReference type="PRINTS" id="PR00119">
    <property type="entry name" value="CATATPASE"/>
</dbReference>
<dbReference type="EMBL" id="JANIBM010000001">
    <property type="protein sequence ID" value="MCQ8179525.1"/>
    <property type="molecule type" value="Genomic_DNA"/>
</dbReference>
<reference evidence="6 7" key="1">
    <citation type="submission" date="2022-07" db="EMBL/GenBank/DDBJ databases">
        <title>Methylomonas rivi sp. nov., Methylomonas rosea sp. nov., Methylomonas aureus sp. nov. and Methylomonas subterranea sp. nov., four novel methanotrophs isolated from a freshwater creek and the deep terrestrial subsurface.</title>
        <authorList>
            <person name="Abin C."/>
            <person name="Sankaranarayanan K."/>
            <person name="Garner C."/>
            <person name="Sindelar R."/>
            <person name="Kotary K."/>
            <person name="Garner R."/>
            <person name="Barclay S."/>
            <person name="Lawson P."/>
            <person name="Krumholz L."/>
        </authorList>
    </citation>
    <scope>NUCLEOTIDE SEQUENCE [LARGE SCALE GENOMIC DNA]</scope>
    <source>
        <strain evidence="6 7">SURF-1</strain>
    </source>
</reference>
<evidence type="ECO:0000313" key="6">
    <source>
        <dbReference type="EMBL" id="MCQ8179525.1"/>
    </source>
</evidence>
<dbReference type="Gene3D" id="3.40.50.1000">
    <property type="entry name" value="HAD superfamily/HAD-like"/>
    <property type="match status" value="1"/>
</dbReference>
<dbReference type="InterPro" id="IPR023214">
    <property type="entry name" value="HAD_sf"/>
</dbReference>
<evidence type="ECO:0000256" key="3">
    <source>
        <dbReference type="ARBA" id="ARBA00022967"/>
    </source>
</evidence>
<dbReference type="InterPro" id="IPR018303">
    <property type="entry name" value="ATPase_P-typ_P_site"/>
</dbReference>
<comment type="caution">
    <text evidence="6">The sequence shown here is derived from an EMBL/GenBank/DDBJ whole genome shotgun (WGS) entry which is preliminary data.</text>
</comment>
<evidence type="ECO:0000256" key="2">
    <source>
        <dbReference type="ARBA" id="ARBA00022692"/>
    </source>
</evidence>
<dbReference type="PANTHER" id="PTHR43520:SF8">
    <property type="entry name" value="P-TYPE CU(+) TRANSPORTER"/>
    <property type="match status" value="1"/>
</dbReference>
<dbReference type="Gene3D" id="3.40.1110.10">
    <property type="entry name" value="Calcium-transporting ATPase, cytoplasmic domain N"/>
    <property type="match status" value="1"/>
</dbReference>
<dbReference type="PROSITE" id="PS00154">
    <property type="entry name" value="ATPASE_E1_E2"/>
    <property type="match status" value="1"/>
</dbReference>
<keyword evidence="6" id="KW-0378">Hydrolase</keyword>
<dbReference type="Proteomes" id="UP001524569">
    <property type="component" value="Unassembled WGS sequence"/>
</dbReference>
<evidence type="ECO:0000313" key="7">
    <source>
        <dbReference type="Proteomes" id="UP001524569"/>
    </source>
</evidence>